<reference evidence="4 5" key="1">
    <citation type="submission" date="2016-12" db="EMBL/GenBank/DDBJ databases">
        <title>Trade-off between light-utilization and light-protection in marine flavobacteria.</title>
        <authorList>
            <person name="Kumagai Y."/>
            <person name="Yoshizawa S."/>
            <person name="Kogure K."/>
            <person name="Iwasaki W."/>
        </authorList>
    </citation>
    <scope>NUCLEOTIDE SEQUENCE [LARGE SCALE GENOMIC DNA]</scope>
    <source>
        <strain evidence="4 5">KCTC 12100</strain>
    </source>
</reference>
<dbReference type="PROSITE" id="PS51257">
    <property type="entry name" value="PROKAR_LIPOPROTEIN"/>
    <property type="match status" value="1"/>
</dbReference>
<dbReference type="Gene3D" id="3.40.720.10">
    <property type="entry name" value="Alkaline Phosphatase, subunit A"/>
    <property type="match status" value="1"/>
</dbReference>
<evidence type="ECO:0000256" key="1">
    <source>
        <dbReference type="ARBA" id="ARBA00008779"/>
    </source>
</evidence>
<evidence type="ECO:0000313" key="4">
    <source>
        <dbReference type="EMBL" id="PQJ72676.1"/>
    </source>
</evidence>
<comment type="similarity">
    <text evidence="1">Belongs to the sulfatase family.</text>
</comment>
<dbReference type="AlphaFoldDB" id="A0A2P6CCP4"/>
<name>A0A2P6CCP4_9FLAO</name>
<dbReference type="InterPro" id="IPR050738">
    <property type="entry name" value="Sulfatase"/>
</dbReference>
<feature type="domain" description="Sulfatase N-terminal" evidence="3">
    <location>
        <begin position="35"/>
        <end position="345"/>
    </location>
</feature>
<dbReference type="PANTHER" id="PTHR42693">
    <property type="entry name" value="ARYLSULFATASE FAMILY MEMBER"/>
    <property type="match status" value="1"/>
</dbReference>
<dbReference type="PANTHER" id="PTHR42693:SF53">
    <property type="entry name" value="ENDO-4-O-SULFATASE"/>
    <property type="match status" value="1"/>
</dbReference>
<dbReference type="InterPro" id="IPR017850">
    <property type="entry name" value="Alkaline_phosphatase_core_sf"/>
</dbReference>
<dbReference type="RefSeq" id="WP_105048336.1">
    <property type="nucleotide sequence ID" value="NZ_CP150661.1"/>
</dbReference>
<keyword evidence="2" id="KW-0378">Hydrolase</keyword>
<gene>
    <name evidence="4" type="ORF">BTO14_05125</name>
</gene>
<keyword evidence="5" id="KW-1185">Reference proteome</keyword>
<dbReference type="SUPFAM" id="SSF53649">
    <property type="entry name" value="Alkaline phosphatase-like"/>
    <property type="match status" value="1"/>
</dbReference>
<dbReference type="GO" id="GO:0004065">
    <property type="term" value="F:arylsulfatase activity"/>
    <property type="evidence" value="ECO:0007669"/>
    <property type="project" value="TreeGrafter"/>
</dbReference>
<proteinExistence type="inferred from homology"/>
<evidence type="ECO:0000259" key="3">
    <source>
        <dbReference type="Pfam" id="PF00884"/>
    </source>
</evidence>
<dbReference type="OrthoDB" id="9789742at2"/>
<dbReference type="EMBL" id="MSCK01000001">
    <property type="protein sequence ID" value="PQJ72676.1"/>
    <property type="molecule type" value="Genomic_DNA"/>
</dbReference>
<sequence length="579" mass="66253">MRVLSIIFTACLLITSCKTSEKKEDTSNLEAPQRPNILWLVTEDMGAYIPPFGDLTVKTPNLSRLANEGVIYPNLYSTSGVCAPSRAAIATGMYPSSIGANHMRTNSNTKQTGLPAYEAVPPSNVKMISELMRLQGYYCSNNYKEDYQFRAPATAWDESSAYAHWRNRKEGQPFFSVFNFTETHESGLFEPYGFRQIETRHYHEGDRNYKWIQNGKPDAKNRMTEAETPKYLSKDTKFNIPPYLPDTDIVRNDMWKLYNNIGEMDRQVGAVLKQLEDDGLLENTIIVFYGDHGGPLPREKRLIYDSGLNTPMIVRFPKKMNSGKKDNQLISFVDFAPTLLSLIGVEPPKYMQGQAFLGKYKAKKERTYIYGAADRFDEVTDAIRAVRDDQFKYIRNYRPEQGYYLPLGYREKIPTMQELLRLRDEGKLNAVQMQWFRDHKPKEELFDCKADPFEINNLASNPEYQEKLKELRGEMDNWLKQIGDTPNLPENELIEQLWAGNDHQPVTSIPVINSSKELITISCATEGASIGYQIVSKESKAPITWSIYQKPFLLPKGSLLKVKAHRIGFKASKIVELAK</sequence>
<organism evidence="4 5">
    <name type="scientific">Polaribacter butkevichii</name>
    <dbReference type="NCBI Taxonomy" id="218490"/>
    <lineage>
        <taxon>Bacteria</taxon>
        <taxon>Pseudomonadati</taxon>
        <taxon>Bacteroidota</taxon>
        <taxon>Flavobacteriia</taxon>
        <taxon>Flavobacteriales</taxon>
        <taxon>Flavobacteriaceae</taxon>
    </lineage>
</organism>
<evidence type="ECO:0000313" key="5">
    <source>
        <dbReference type="Proteomes" id="UP000247345"/>
    </source>
</evidence>
<comment type="caution">
    <text evidence="4">The sequence shown here is derived from an EMBL/GenBank/DDBJ whole genome shotgun (WGS) entry which is preliminary data.</text>
</comment>
<protein>
    <submittedName>
        <fullName evidence="4">Sulfatase</fullName>
    </submittedName>
</protein>
<dbReference type="InterPro" id="IPR000917">
    <property type="entry name" value="Sulfatase_N"/>
</dbReference>
<accession>A0A2P6CCP4</accession>
<dbReference type="CDD" id="cd16027">
    <property type="entry name" value="SGSH"/>
    <property type="match status" value="1"/>
</dbReference>
<dbReference type="Proteomes" id="UP000247345">
    <property type="component" value="Unassembled WGS sequence"/>
</dbReference>
<evidence type="ECO:0000256" key="2">
    <source>
        <dbReference type="ARBA" id="ARBA00022801"/>
    </source>
</evidence>
<dbReference type="Pfam" id="PF00884">
    <property type="entry name" value="Sulfatase"/>
    <property type="match status" value="1"/>
</dbReference>